<proteinExistence type="predicted"/>
<dbReference type="EMBL" id="JAEAOA010000712">
    <property type="protein sequence ID" value="KAK3611974.1"/>
    <property type="molecule type" value="Genomic_DNA"/>
</dbReference>
<dbReference type="Proteomes" id="UP001195483">
    <property type="component" value="Unassembled WGS sequence"/>
</dbReference>
<feature type="region of interest" description="Disordered" evidence="1">
    <location>
        <begin position="1023"/>
        <end position="1043"/>
    </location>
</feature>
<dbReference type="PROSITE" id="PS00022">
    <property type="entry name" value="EGF_1"/>
    <property type="match status" value="1"/>
</dbReference>
<dbReference type="InterPro" id="IPR000742">
    <property type="entry name" value="EGF"/>
</dbReference>
<feature type="region of interest" description="Disordered" evidence="1">
    <location>
        <begin position="1596"/>
        <end position="1647"/>
    </location>
</feature>
<feature type="domain" description="EGF-like" evidence="2 3">
    <location>
        <begin position="71"/>
        <end position="82"/>
    </location>
</feature>
<gene>
    <name evidence="4" type="ORF">CHS0354_011633</name>
</gene>
<feature type="region of interest" description="Disordered" evidence="1">
    <location>
        <begin position="1431"/>
        <end position="1464"/>
    </location>
</feature>
<reference evidence="4" key="2">
    <citation type="journal article" date="2021" name="Genome Biol. Evol.">
        <title>Developing a high-quality reference genome for a parasitic bivalve with doubly uniparental inheritance (Bivalvia: Unionida).</title>
        <authorList>
            <person name="Smith C.H."/>
        </authorList>
    </citation>
    <scope>NUCLEOTIDE SEQUENCE</scope>
    <source>
        <strain evidence="4">CHS0354</strain>
        <tissue evidence="4">Mantle</tissue>
    </source>
</reference>
<evidence type="ECO:0000259" key="3">
    <source>
        <dbReference type="PROSITE" id="PS01186"/>
    </source>
</evidence>
<feature type="compositionally biased region" description="Polar residues" evidence="1">
    <location>
        <begin position="1431"/>
        <end position="1454"/>
    </location>
</feature>
<keyword evidence="5" id="KW-1185">Reference proteome</keyword>
<feature type="compositionally biased region" description="Polar residues" evidence="1">
    <location>
        <begin position="1596"/>
        <end position="1615"/>
    </location>
</feature>
<reference evidence="4" key="3">
    <citation type="submission" date="2023-05" db="EMBL/GenBank/DDBJ databases">
        <authorList>
            <person name="Smith C.H."/>
        </authorList>
    </citation>
    <scope>NUCLEOTIDE SEQUENCE</scope>
    <source>
        <strain evidence="4">CHS0354</strain>
        <tissue evidence="4">Mantle</tissue>
    </source>
</reference>
<feature type="region of interest" description="Disordered" evidence="1">
    <location>
        <begin position="1136"/>
        <end position="1159"/>
    </location>
</feature>
<reference evidence="4" key="1">
    <citation type="journal article" date="2021" name="Genome Biol. Evol.">
        <title>A High-Quality Reference Genome for a Parasitic Bivalve with Doubly Uniparental Inheritance (Bivalvia: Unionida).</title>
        <authorList>
            <person name="Smith C.H."/>
        </authorList>
    </citation>
    <scope>NUCLEOTIDE SEQUENCE</scope>
    <source>
        <strain evidence="4">CHS0354</strain>
    </source>
</reference>
<evidence type="ECO:0000259" key="2">
    <source>
        <dbReference type="PROSITE" id="PS00022"/>
    </source>
</evidence>
<feature type="compositionally biased region" description="Polar residues" evidence="1">
    <location>
        <begin position="1488"/>
        <end position="1508"/>
    </location>
</feature>
<sequence>MDSWKIIFVLTCVLYNTKVSHQSLWPHAEPIMQEERREENVCQSFDMCATLNGICNYGRCKTHKCTSEIYCVCDEGYTGHRCDQGAKAAAGEDLNEFKENKPLHEASSTGQSKDFIFMTTIQSHVETLAIPVPESQIKHNSSFHKITTESSRRELLEAWITTKSSQTNDNKARTVLVNDGTSIPGNTSISESYGEHNKGDYVKSIATQHSIQAASLITETVINNSTTVIIKSSSPFIHSKSQIDISTTGDNNIQTISNPKTVTNGNTYFGTTAKPVVINQSASVVSTIAVVDRANHSFQPQFEKENNAQNIKIDVMQTEQFTTGEKTSVEVVHNNTKKESQNDSTNIYTTDKSINSVATKRRQFDTTVGYFDKGNYVRTVKSILADAQENTSSLMGPTPEHTPLANKGSEHLNYSETTNANNGIEHSNYKNTTATPLNKAIHVRTTESLLPDIYTNEITHLESTTYQPSSRDNSGVHNRSINNTTIKNYPDKLHHIRTTESTLTDINKETNAVVKTTIDQLSITDFSRIENYNTKIMTVASLDKVEKESLIVNNKTIKEHLSTDKTQNFGKNDGNASQAAQIEVILRNAMDTNQISRDQSTPKNMEFGLYIESIGSTNHESKSVTNREKMHFRSTQKVSKNIGIAVHASNSESDQSVQSEQDTFAADSVNEKDKSVELNERNGMTDVQYENMESSEEEQELIVGDRSVEMTEGVSVQEPSFKMEDLMVRKSKKSRELPSKMTKTIERKGYYKRVMSDIFALATTSGHSQMETTTPATIHDTLLDYLNRINLPIFDKSVTTTESTKHALNDMISDGKITVSEQNPGSNFVSKQEQKATITFPDLIQSNFPSGSNSSVVETTTFTTHTANQISSEGAAGYVPEPVQSIVFNPYSNQRSTIRTAGVLTENTDKPSIQENDSLQQAQERDIHDHHKVFSTPQDERHHPLNIINDLENMSKINFTTTGSEQMTDAVLVTEMFQNLKITPVSSERFLNKSEVNNKTVIMKIESQRSQLLQYTKMNEIQISSDKPRVEPKETSTTLDTTNDPLSQREIIQLNTISSTKGVVGTEGAKVFKDNSYMNGRVASEAEELPLTSSAFKLNTAKSSIHSGVFNNLSPDKSSLLETLRRLLILEDTFFSPSQKPNTKHSDSESHATTSKASNTYRTIGDVSDITTTSKPITSVSAESEFHTSLHKEEGRKYAKQLKEHNLRNESTYRTPEATTTQHEIVNQLSKPAFNNTISNTLEMKDKFTTSYVPADHQINTKEAINESGLLNGSQHVSTNGSFTGVPVESAVGHVELNETGSLTPSMKENNDTYVTSFNHASFHSTIVDNLIPATTIAPSLSKIDTGQKKMSILGPMNMLENLSNEVRVLSSTINSQASTKLSTHLVTSILPITEHLEGNETISVPTGENFLENESYNSDQVLSSHSYMKMGQSKNTTNDQNSTPRSSENTAKPDTSEGFPKGNHSAELLKERGMIMSIEHLNRNKTENNITGSNNNHTKITGNDSDSYASDHRVVAGKVRESVIKHNGTSIKTSNAHIASDTETSPLSDIFSTKFTMSHSKTPQLSLMMNSSRNISGEISASNGEIENITVQSKMENATSNNESQTAETQNGTLYRNPGPHPSEPAKNENDFGIGPSSINNSGGNMDNSYINNSSVANDYNESSYVANVTSTISESKDGTKINTTTVYLEESTEKLNEQSN</sequence>
<feature type="region of interest" description="Disordered" evidence="1">
    <location>
        <begin position="649"/>
        <end position="676"/>
    </location>
</feature>
<name>A0AAE0TL58_9BIVA</name>
<protein>
    <recommendedName>
        <fullName evidence="2 3">EGF-like domain-containing protein</fullName>
    </recommendedName>
</protein>
<feature type="compositionally biased region" description="Low complexity" evidence="1">
    <location>
        <begin position="649"/>
        <end position="662"/>
    </location>
</feature>
<comment type="caution">
    <text evidence="4">The sequence shown here is derived from an EMBL/GenBank/DDBJ whole genome shotgun (WGS) entry which is preliminary data.</text>
</comment>
<evidence type="ECO:0000256" key="1">
    <source>
        <dbReference type="SAM" id="MobiDB-lite"/>
    </source>
</evidence>
<feature type="compositionally biased region" description="Low complexity" evidence="1">
    <location>
        <begin position="1634"/>
        <end position="1646"/>
    </location>
</feature>
<accession>A0AAE0TL58</accession>
<feature type="region of interest" description="Disordered" evidence="1">
    <location>
        <begin position="1487"/>
        <end position="1508"/>
    </location>
</feature>
<organism evidence="4 5">
    <name type="scientific">Potamilus streckersoni</name>
    <dbReference type="NCBI Taxonomy" id="2493646"/>
    <lineage>
        <taxon>Eukaryota</taxon>
        <taxon>Metazoa</taxon>
        <taxon>Spiralia</taxon>
        <taxon>Lophotrochozoa</taxon>
        <taxon>Mollusca</taxon>
        <taxon>Bivalvia</taxon>
        <taxon>Autobranchia</taxon>
        <taxon>Heteroconchia</taxon>
        <taxon>Palaeoheterodonta</taxon>
        <taxon>Unionida</taxon>
        <taxon>Unionoidea</taxon>
        <taxon>Unionidae</taxon>
        <taxon>Ambleminae</taxon>
        <taxon>Lampsilini</taxon>
        <taxon>Potamilus</taxon>
    </lineage>
</organism>
<evidence type="ECO:0000313" key="4">
    <source>
        <dbReference type="EMBL" id="KAK3611974.1"/>
    </source>
</evidence>
<evidence type="ECO:0000313" key="5">
    <source>
        <dbReference type="Proteomes" id="UP001195483"/>
    </source>
</evidence>
<dbReference type="PROSITE" id="PS01186">
    <property type="entry name" value="EGF_2"/>
    <property type="match status" value="1"/>
</dbReference>